<evidence type="ECO:0000256" key="6">
    <source>
        <dbReference type="ARBA" id="ARBA00023157"/>
    </source>
</evidence>
<evidence type="ECO:0000256" key="3">
    <source>
        <dbReference type="ARBA" id="ARBA00022529"/>
    </source>
</evidence>
<evidence type="ECO:0000256" key="4">
    <source>
        <dbReference type="ARBA" id="ARBA00022638"/>
    </source>
</evidence>
<keyword evidence="10" id="KW-1185">Reference proteome</keyword>
<keyword evidence="6 8" id="KW-1015">Disulfide bond</keyword>
<dbReference type="FunFam" id="1.10.530.10:FF:000019">
    <property type="entry name" value="lysozyme"/>
    <property type="match status" value="1"/>
</dbReference>
<dbReference type="CDD" id="cd16890">
    <property type="entry name" value="lyz_i"/>
    <property type="match status" value="1"/>
</dbReference>
<organism evidence="9 10">
    <name type="scientific">Gryllus longicercus</name>
    <dbReference type="NCBI Taxonomy" id="2509291"/>
    <lineage>
        <taxon>Eukaryota</taxon>
        <taxon>Metazoa</taxon>
        <taxon>Ecdysozoa</taxon>
        <taxon>Arthropoda</taxon>
        <taxon>Hexapoda</taxon>
        <taxon>Insecta</taxon>
        <taxon>Pterygota</taxon>
        <taxon>Neoptera</taxon>
        <taxon>Polyneoptera</taxon>
        <taxon>Orthoptera</taxon>
        <taxon>Ensifera</taxon>
        <taxon>Gryllidea</taxon>
        <taxon>Grylloidea</taxon>
        <taxon>Gryllidae</taxon>
        <taxon>Gryllinae</taxon>
        <taxon>Gryllus</taxon>
    </lineage>
</organism>
<evidence type="ECO:0000256" key="1">
    <source>
        <dbReference type="ARBA" id="ARBA00000632"/>
    </source>
</evidence>
<evidence type="ECO:0000256" key="7">
    <source>
        <dbReference type="ARBA" id="ARBA00023295"/>
    </source>
</evidence>
<keyword evidence="5" id="KW-0378">Hydrolase</keyword>
<feature type="disulfide bond" evidence="8">
    <location>
        <begin position="29"/>
        <end position="35"/>
    </location>
</feature>
<dbReference type="Proteomes" id="UP001378592">
    <property type="component" value="Unassembled WGS sequence"/>
</dbReference>
<dbReference type="GO" id="GO:0042742">
    <property type="term" value="P:defense response to bacterium"/>
    <property type="evidence" value="ECO:0007669"/>
    <property type="project" value="UniProtKB-KW"/>
</dbReference>
<dbReference type="AlphaFoldDB" id="A0AAN9Z9Z2"/>
<keyword evidence="4" id="KW-0081">Bacteriolytic enzyme</keyword>
<dbReference type="Gene3D" id="1.10.530.10">
    <property type="match status" value="1"/>
</dbReference>
<sequence length="159" mass="17532">MVAVATQAKTEEAAAWLPALHRACLRCLCEAATGCDARIGCVKGYCGPFKVSRLYWMEAGNITLPNDDPERAGAYEDCARQYMCSSRLVTSYMSKLKKDCNGDGLINCDDFALIHFNGGYSCEQPLNQSKAGQLYAARYERCRPKDDDPDPLGRTVLSK</sequence>
<dbReference type="InterPro" id="IPR018247">
    <property type="entry name" value="EF_Hand_1_Ca_BS"/>
</dbReference>
<dbReference type="Pfam" id="PF05497">
    <property type="entry name" value="Destabilase"/>
    <property type="match status" value="1"/>
</dbReference>
<evidence type="ECO:0000256" key="8">
    <source>
        <dbReference type="PIRSR" id="PIRSR608597-3"/>
    </source>
</evidence>
<evidence type="ECO:0000313" key="9">
    <source>
        <dbReference type="EMBL" id="KAK7869611.1"/>
    </source>
</evidence>
<dbReference type="PANTHER" id="PTHR11195:SF13">
    <property type="entry name" value="INVERTEBRATE-TYPE LYSOZYME 2-RELATED"/>
    <property type="match status" value="1"/>
</dbReference>
<dbReference type="GO" id="GO:0031640">
    <property type="term" value="P:killing of cells of another organism"/>
    <property type="evidence" value="ECO:0007669"/>
    <property type="project" value="UniProtKB-KW"/>
</dbReference>
<evidence type="ECO:0000313" key="10">
    <source>
        <dbReference type="Proteomes" id="UP001378592"/>
    </source>
</evidence>
<feature type="disulfide bond" evidence="8">
    <location>
        <begin position="78"/>
        <end position="84"/>
    </location>
</feature>
<evidence type="ECO:0000256" key="2">
    <source>
        <dbReference type="ARBA" id="ARBA00012732"/>
    </source>
</evidence>
<dbReference type="PROSITE" id="PS51909">
    <property type="entry name" value="LYSOZYME_I"/>
    <property type="match status" value="1"/>
</dbReference>
<dbReference type="PROSITE" id="PS00018">
    <property type="entry name" value="EF_HAND_1"/>
    <property type="match status" value="1"/>
</dbReference>
<keyword evidence="3" id="KW-0929">Antimicrobial</keyword>
<accession>A0AAN9Z9Z2</accession>
<name>A0AAN9Z9Z2_9ORTH</name>
<evidence type="ECO:0000256" key="5">
    <source>
        <dbReference type="ARBA" id="ARBA00022801"/>
    </source>
</evidence>
<reference evidence="9 10" key="1">
    <citation type="submission" date="2024-03" db="EMBL/GenBank/DDBJ databases">
        <title>The genome assembly and annotation of the cricket Gryllus longicercus Weissman &amp; Gray.</title>
        <authorList>
            <person name="Szrajer S."/>
            <person name="Gray D."/>
            <person name="Ylla G."/>
        </authorList>
    </citation>
    <scope>NUCLEOTIDE SEQUENCE [LARGE SCALE GENOMIC DNA]</scope>
    <source>
        <strain evidence="9">DAG 2021-001</strain>
        <tissue evidence="9">Whole body minus gut</tissue>
    </source>
</reference>
<proteinExistence type="predicted"/>
<comment type="caution">
    <text evidence="9">The sequence shown here is derived from an EMBL/GenBank/DDBJ whole genome shotgun (WGS) entry which is preliminary data.</text>
</comment>
<dbReference type="EC" id="3.2.1.17" evidence="2"/>
<comment type="catalytic activity">
    <reaction evidence="1">
        <text>Hydrolysis of (1-&gt;4)-beta-linkages between N-acetylmuramic acid and N-acetyl-D-glucosamine residues in a peptidoglycan and between N-acetyl-D-glucosamine residues in chitodextrins.</text>
        <dbReference type="EC" id="3.2.1.17"/>
    </reaction>
</comment>
<dbReference type="PANTHER" id="PTHR11195">
    <property type="entry name" value="DESTABILASE-RELATED"/>
    <property type="match status" value="1"/>
</dbReference>
<protein>
    <recommendedName>
        <fullName evidence="2">lysozyme</fullName>
        <ecNumber evidence="2">3.2.1.17</ecNumber>
    </recommendedName>
</protein>
<dbReference type="EMBL" id="JAZDUA010000071">
    <property type="protein sequence ID" value="KAK7869611.1"/>
    <property type="molecule type" value="Genomic_DNA"/>
</dbReference>
<feature type="disulfide bond" evidence="8">
    <location>
        <begin position="41"/>
        <end position="46"/>
    </location>
</feature>
<dbReference type="InterPro" id="IPR008597">
    <property type="entry name" value="Invert_lysozyme"/>
</dbReference>
<gene>
    <name evidence="9" type="ORF">R5R35_009985</name>
</gene>
<dbReference type="GO" id="GO:0003796">
    <property type="term" value="F:lysozyme activity"/>
    <property type="evidence" value="ECO:0007669"/>
    <property type="project" value="UniProtKB-EC"/>
</dbReference>
<keyword evidence="7" id="KW-0326">Glycosidase</keyword>
<feature type="disulfide bond" evidence="8">
    <location>
        <begin position="24"/>
        <end position="108"/>
    </location>
</feature>